<accession>A0A0C3GFD6</accession>
<protein>
    <submittedName>
        <fullName evidence="1">Uncharacterized protein</fullName>
    </submittedName>
</protein>
<dbReference type="InParanoid" id="A0A0C3GFD6"/>
<reference evidence="1 2" key="1">
    <citation type="submission" date="2014-04" db="EMBL/GenBank/DDBJ databases">
        <authorList>
            <consortium name="DOE Joint Genome Institute"/>
            <person name="Kuo A."/>
            <person name="Tarkka M."/>
            <person name="Buscot F."/>
            <person name="Kohler A."/>
            <person name="Nagy L.G."/>
            <person name="Floudas D."/>
            <person name="Copeland A."/>
            <person name="Barry K.W."/>
            <person name="Cichocki N."/>
            <person name="Veneault-Fourrey C."/>
            <person name="LaButti K."/>
            <person name="Lindquist E.A."/>
            <person name="Lipzen A."/>
            <person name="Lundell T."/>
            <person name="Morin E."/>
            <person name="Murat C."/>
            <person name="Sun H."/>
            <person name="Tunlid A."/>
            <person name="Henrissat B."/>
            <person name="Grigoriev I.V."/>
            <person name="Hibbett D.S."/>
            <person name="Martin F."/>
            <person name="Nordberg H.P."/>
            <person name="Cantor M.N."/>
            <person name="Hua S.X."/>
        </authorList>
    </citation>
    <scope>NUCLEOTIDE SEQUENCE [LARGE SCALE GENOMIC DNA]</scope>
    <source>
        <strain evidence="1 2">F 1598</strain>
    </source>
</reference>
<name>A0A0C3GFD6_PILCF</name>
<sequence length="189" mass="20941">MDFTTNKYKDPDSQENYHAITLRAIHDQLLSATHSTILELFVNTLSVIRDSFALMRNGDVGKGKGKAQDVAMTGPASRIINKRGKDVGGYMEDLLVADISNNEAVDLGVIMLVELAEMGWNIIQGYSNLVRDSDGQPSNKSHNLTCMAVLNHFGDVCSHHMSVIQKCFMIMLDTIRHSEASREETVKQA</sequence>
<dbReference type="EMBL" id="KN832975">
    <property type="protein sequence ID" value="KIM89366.1"/>
    <property type="molecule type" value="Genomic_DNA"/>
</dbReference>
<organism evidence="1 2">
    <name type="scientific">Piloderma croceum (strain F 1598)</name>
    <dbReference type="NCBI Taxonomy" id="765440"/>
    <lineage>
        <taxon>Eukaryota</taxon>
        <taxon>Fungi</taxon>
        <taxon>Dikarya</taxon>
        <taxon>Basidiomycota</taxon>
        <taxon>Agaricomycotina</taxon>
        <taxon>Agaricomycetes</taxon>
        <taxon>Agaricomycetidae</taxon>
        <taxon>Atheliales</taxon>
        <taxon>Atheliaceae</taxon>
        <taxon>Piloderma</taxon>
    </lineage>
</organism>
<gene>
    <name evidence="1" type="ORF">PILCRDRAFT_2592</name>
</gene>
<keyword evidence="2" id="KW-1185">Reference proteome</keyword>
<dbReference type="AlphaFoldDB" id="A0A0C3GFD6"/>
<dbReference type="HOGENOM" id="CLU_1434944_0_0_1"/>
<evidence type="ECO:0000313" key="2">
    <source>
        <dbReference type="Proteomes" id="UP000054166"/>
    </source>
</evidence>
<evidence type="ECO:0000313" key="1">
    <source>
        <dbReference type="EMBL" id="KIM89366.1"/>
    </source>
</evidence>
<dbReference type="Proteomes" id="UP000054166">
    <property type="component" value="Unassembled WGS sequence"/>
</dbReference>
<proteinExistence type="predicted"/>
<reference evidence="2" key="2">
    <citation type="submission" date="2015-01" db="EMBL/GenBank/DDBJ databases">
        <title>Evolutionary Origins and Diversification of the Mycorrhizal Mutualists.</title>
        <authorList>
            <consortium name="DOE Joint Genome Institute"/>
            <consortium name="Mycorrhizal Genomics Consortium"/>
            <person name="Kohler A."/>
            <person name="Kuo A."/>
            <person name="Nagy L.G."/>
            <person name="Floudas D."/>
            <person name="Copeland A."/>
            <person name="Barry K.W."/>
            <person name="Cichocki N."/>
            <person name="Veneault-Fourrey C."/>
            <person name="LaButti K."/>
            <person name="Lindquist E.A."/>
            <person name="Lipzen A."/>
            <person name="Lundell T."/>
            <person name="Morin E."/>
            <person name="Murat C."/>
            <person name="Riley R."/>
            <person name="Ohm R."/>
            <person name="Sun H."/>
            <person name="Tunlid A."/>
            <person name="Henrissat B."/>
            <person name="Grigoriev I.V."/>
            <person name="Hibbett D.S."/>
            <person name="Martin F."/>
        </authorList>
    </citation>
    <scope>NUCLEOTIDE SEQUENCE [LARGE SCALE GENOMIC DNA]</scope>
    <source>
        <strain evidence="2">F 1598</strain>
    </source>
</reference>